<reference evidence="2" key="1">
    <citation type="submission" date="2018-10" db="EMBL/GenBank/DDBJ databases">
        <title>FDA dAtabase for Regulatory Grade micrObial Sequences (FDA-ARGOS): Supporting development and validation of Infectious Disease Dx tests.</title>
        <authorList>
            <person name="Kerrigan L."/>
            <person name="Tallon L."/>
            <person name="Sadzewicz L."/>
            <person name="Sengamalay N."/>
            <person name="Ott S."/>
            <person name="Godinez A."/>
            <person name="Nagaraj S."/>
            <person name="Vavikolanu K."/>
            <person name="Nadendla S."/>
            <person name="George J."/>
            <person name="Sichtig H."/>
        </authorList>
    </citation>
    <scope>NUCLEOTIDE SEQUENCE [LARGE SCALE GENOMIC DNA]</scope>
    <source>
        <strain evidence="2">FDAARGOS_311</strain>
    </source>
</reference>
<comment type="caution">
    <text evidence="1">The sequence shown here is derived from an EMBL/GenBank/DDBJ whole genome shotgun (WGS) entry which is preliminary data.</text>
</comment>
<organism evidence="1 2">
    <name type="scientific">Aspergillus niger</name>
    <dbReference type="NCBI Taxonomy" id="5061"/>
    <lineage>
        <taxon>Eukaryota</taxon>
        <taxon>Fungi</taxon>
        <taxon>Dikarya</taxon>
        <taxon>Ascomycota</taxon>
        <taxon>Pezizomycotina</taxon>
        <taxon>Eurotiomycetes</taxon>
        <taxon>Eurotiomycetidae</taxon>
        <taxon>Eurotiales</taxon>
        <taxon>Aspergillaceae</taxon>
        <taxon>Aspergillus</taxon>
        <taxon>Aspergillus subgen. Circumdati</taxon>
    </lineage>
</organism>
<proteinExistence type="predicted"/>
<dbReference type="EMBL" id="NKJJ02000013">
    <property type="protein sequence ID" value="TPR01202.1"/>
    <property type="molecule type" value="Genomic_DNA"/>
</dbReference>
<name>A0A505HUB6_ASPNG</name>
<gene>
    <name evidence="1" type="ORF">CAN33_0038120</name>
</gene>
<evidence type="ECO:0000313" key="1">
    <source>
        <dbReference type="EMBL" id="TPR01202.1"/>
    </source>
</evidence>
<evidence type="ECO:0000313" key="2">
    <source>
        <dbReference type="Proteomes" id="UP000197666"/>
    </source>
</evidence>
<dbReference type="Proteomes" id="UP000197666">
    <property type="component" value="Unassembled WGS sequence"/>
</dbReference>
<accession>A0A505HUB6</accession>
<protein>
    <submittedName>
        <fullName evidence="1">Uncharacterized protein</fullName>
    </submittedName>
</protein>
<sequence>MAAVVTGGSSDLSETMPSLPMVPTESIFWATGKSLSMAQPTYAPYHHTYRR</sequence>
<dbReference type="AlphaFoldDB" id="A0A505HUB6"/>